<proteinExistence type="predicted"/>
<evidence type="ECO:0000313" key="3">
    <source>
        <dbReference type="Proteomes" id="UP000275267"/>
    </source>
</evidence>
<dbReference type="STRING" id="4540.A0A3L6PSY1"/>
<sequence length="145" mass="16254">MPIPTTISTCTPETEQGKHVFRIVGYSQQRVLRGMFIRSAIFTVGGHGWVVSLCPEMIDKVFDADWVLVSFMFMGTSEVRASFELKFVDQCTGVSFSVHKEAPMTFSPNCRSKTVLLKKRSVFESPNYLRDDCLTIECVVAVTNG</sequence>
<dbReference type="Pfam" id="PF22486">
    <property type="entry name" value="MATH_2"/>
    <property type="match status" value="1"/>
</dbReference>
<dbReference type="PANTHER" id="PTHR26379:SF187">
    <property type="entry name" value="OS07G0655300 PROTEIN"/>
    <property type="match status" value="1"/>
</dbReference>
<dbReference type="InterPro" id="IPR045005">
    <property type="entry name" value="BPM1-6"/>
</dbReference>
<evidence type="ECO:0000313" key="2">
    <source>
        <dbReference type="EMBL" id="RLM61785.1"/>
    </source>
</evidence>
<dbReference type="InterPro" id="IPR008974">
    <property type="entry name" value="TRAF-like"/>
</dbReference>
<dbReference type="Gene3D" id="2.60.210.10">
    <property type="entry name" value="Apoptosis, Tumor Necrosis Factor Receptor Associated Protein 2, Chain A"/>
    <property type="match status" value="1"/>
</dbReference>
<dbReference type="OrthoDB" id="6359816at2759"/>
<dbReference type="InterPro" id="IPR002083">
    <property type="entry name" value="MATH/TRAF_dom"/>
</dbReference>
<dbReference type="Proteomes" id="UP000275267">
    <property type="component" value="Unassembled WGS sequence"/>
</dbReference>
<dbReference type="PANTHER" id="PTHR26379">
    <property type="entry name" value="BTB/POZ AND MATH DOMAIN-CONTAINING PROTEIN 1"/>
    <property type="match status" value="1"/>
</dbReference>
<reference evidence="3" key="1">
    <citation type="journal article" date="2019" name="Nat. Commun.">
        <title>The genome of broomcorn millet.</title>
        <authorList>
            <person name="Zou C."/>
            <person name="Miki D."/>
            <person name="Li D."/>
            <person name="Tang Q."/>
            <person name="Xiao L."/>
            <person name="Rajput S."/>
            <person name="Deng P."/>
            <person name="Jia W."/>
            <person name="Huang R."/>
            <person name="Zhang M."/>
            <person name="Sun Y."/>
            <person name="Hu J."/>
            <person name="Fu X."/>
            <person name="Schnable P.S."/>
            <person name="Li F."/>
            <person name="Zhang H."/>
            <person name="Feng B."/>
            <person name="Zhu X."/>
            <person name="Liu R."/>
            <person name="Schnable J.C."/>
            <person name="Zhu J.-K."/>
            <person name="Zhang H."/>
        </authorList>
    </citation>
    <scope>NUCLEOTIDE SEQUENCE [LARGE SCALE GENOMIC DNA]</scope>
</reference>
<comment type="caution">
    <text evidence="2">The sequence shown here is derived from an EMBL/GenBank/DDBJ whole genome shotgun (WGS) entry which is preliminary data.</text>
</comment>
<dbReference type="PROSITE" id="PS50144">
    <property type="entry name" value="MATH"/>
    <property type="match status" value="1"/>
</dbReference>
<dbReference type="EMBL" id="PQIB02000016">
    <property type="protein sequence ID" value="RLM61785.1"/>
    <property type="molecule type" value="Genomic_DNA"/>
</dbReference>
<keyword evidence="3" id="KW-1185">Reference proteome</keyword>
<dbReference type="SUPFAM" id="SSF49599">
    <property type="entry name" value="TRAF domain-like"/>
    <property type="match status" value="1"/>
</dbReference>
<organism evidence="2 3">
    <name type="scientific">Panicum miliaceum</name>
    <name type="common">Proso millet</name>
    <name type="synonym">Broomcorn millet</name>
    <dbReference type="NCBI Taxonomy" id="4540"/>
    <lineage>
        <taxon>Eukaryota</taxon>
        <taxon>Viridiplantae</taxon>
        <taxon>Streptophyta</taxon>
        <taxon>Embryophyta</taxon>
        <taxon>Tracheophyta</taxon>
        <taxon>Spermatophyta</taxon>
        <taxon>Magnoliopsida</taxon>
        <taxon>Liliopsida</taxon>
        <taxon>Poales</taxon>
        <taxon>Poaceae</taxon>
        <taxon>PACMAD clade</taxon>
        <taxon>Panicoideae</taxon>
        <taxon>Panicodae</taxon>
        <taxon>Paniceae</taxon>
        <taxon>Panicinae</taxon>
        <taxon>Panicum</taxon>
        <taxon>Panicum sect. Panicum</taxon>
    </lineage>
</organism>
<evidence type="ECO:0000259" key="1">
    <source>
        <dbReference type="PROSITE" id="PS50144"/>
    </source>
</evidence>
<dbReference type="GO" id="GO:0016567">
    <property type="term" value="P:protein ubiquitination"/>
    <property type="evidence" value="ECO:0007669"/>
    <property type="project" value="InterPro"/>
</dbReference>
<accession>A0A3L6PSY1</accession>
<name>A0A3L6PSY1_PANMI</name>
<gene>
    <name evidence="2" type="ORF">C2845_PM14G05720</name>
</gene>
<dbReference type="CDD" id="cd00121">
    <property type="entry name" value="MATH"/>
    <property type="match status" value="1"/>
</dbReference>
<dbReference type="AlphaFoldDB" id="A0A3L6PSY1"/>
<feature type="domain" description="MATH" evidence="1">
    <location>
        <begin position="16"/>
        <end position="140"/>
    </location>
</feature>
<protein>
    <recommendedName>
        <fullName evidence="1">MATH domain-containing protein</fullName>
    </recommendedName>
</protein>